<keyword evidence="4" id="KW-1185">Reference proteome</keyword>
<dbReference type="eggNOG" id="ENOG502ZDZY">
    <property type="taxonomic scope" value="Bacteria"/>
</dbReference>
<dbReference type="HOGENOM" id="CLU_2396963_0_0_6"/>
<dbReference type="AlphaFoldDB" id="K7A783"/>
<sequence>MLSISLGNVGDITEWFLLLKDGLLLEGVALSLLGVLLINPWLISQVWRTFYYLAKVLYGLALNSIRLAFTAPSLRSSEHSAHGCRAPPSLLIS</sequence>
<dbReference type="KEGG" id="gps:C427_3415"/>
<dbReference type="Proteomes" id="UP000011864">
    <property type="component" value="Chromosome"/>
</dbReference>
<evidence type="ECO:0000313" key="4">
    <source>
        <dbReference type="Proteomes" id="UP000011864"/>
    </source>
</evidence>
<dbReference type="STRING" id="1129794.C427_3415"/>
<evidence type="ECO:0000313" key="3">
    <source>
        <dbReference type="EMBL" id="AGH45524.1"/>
    </source>
</evidence>
<keyword evidence="2" id="KW-0812">Transmembrane</keyword>
<proteinExistence type="predicted"/>
<reference evidence="3 4" key="1">
    <citation type="journal article" date="2013" name="Genome Announc.">
        <title>Complete Genome Sequence of Glaciecola psychrophila Strain 170T.</title>
        <authorList>
            <person name="Yin J."/>
            <person name="Chen J."/>
            <person name="Liu G."/>
            <person name="Yu Y."/>
            <person name="Song L."/>
            <person name="Wang X."/>
            <person name="Qu X."/>
        </authorList>
    </citation>
    <scope>NUCLEOTIDE SEQUENCE [LARGE SCALE GENOMIC DNA]</scope>
    <source>
        <strain evidence="3 4">170</strain>
    </source>
</reference>
<organism evidence="3 4">
    <name type="scientific">Paraglaciecola psychrophila 170</name>
    <dbReference type="NCBI Taxonomy" id="1129794"/>
    <lineage>
        <taxon>Bacteria</taxon>
        <taxon>Pseudomonadati</taxon>
        <taxon>Pseudomonadota</taxon>
        <taxon>Gammaproteobacteria</taxon>
        <taxon>Alteromonadales</taxon>
        <taxon>Alteromonadaceae</taxon>
        <taxon>Paraglaciecola</taxon>
    </lineage>
</organism>
<feature type="transmembrane region" description="Helical" evidence="2">
    <location>
        <begin position="23"/>
        <end position="43"/>
    </location>
</feature>
<keyword evidence="2" id="KW-1133">Transmembrane helix</keyword>
<feature type="region of interest" description="Disordered" evidence="1">
    <location>
        <begin position="74"/>
        <end position="93"/>
    </location>
</feature>
<accession>K7A783</accession>
<evidence type="ECO:0000256" key="1">
    <source>
        <dbReference type="SAM" id="MobiDB-lite"/>
    </source>
</evidence>
<name>K7A783_9ALTE</name>
<gene>
    <name evidence="3" type="ORF">C427_3415</name>
</gene>
<protein>
    <submittedName>
        <fullName evidence="3">Uncharacterized protein</fullName>
    </submittedName>
</protein>
<keyword evidence="2" id="KW-0472">Membrane</keyword>
<dbReference type="PATRIC" id="fig|1129794.4.peg.3394"/>
<evidence type="ECO:0000256" key="2">
    <source>
        <dbReference type="SAM" id="Phobius"/>
    </source>
</evidence>
<dbReference type="EMBL" id="CP003837">
    <property type="protein sequence ID" value="AGH45524.1"/>
    <property type="molecule type" value="Genomic_DNA"/>
</dbReference>
<dbReference type="OrthoDB" id="6271188at2"/>